<evidence type="ECO:0000313" key="3">
    <source>
        <dbReference type="Proteomes" id="UP001499974"/>
    </source>
</evidence>
<dbReference type="InterPro" id="IPR058548">
    <property type="entry name" value="MlaB-like_STAS"/>
</dbReference>
<proteinExistence type="predicted"/>
<name>A0ABP8X6Q8_9ACTN</name>
<gene>
    <name evidence="2" type="ORF">GCM10023349_18880</name>
</gene>
<dbReference type="Gene3D" id="3.30.750.24">
    <property type="entry name" value="STAS domain"/>
    <property type="match status" value="1"/>
</dbReference>
<dbReference type="PANTHER" id="PTHR33495:SF2">
    <property type="entry name" value="ANTI-SIGMA FACTOR ANTAGONIST TM_1081-RELATED"/>
    <property type="match status" value="1"/>
</dbReference>
<dbReference type="PROSITE" id="PS50801">
    <property type="entry name" value="STAS"/>
    <property type="match status" value="1"/>
</dbReference>
<dbReference type="InterPro" id="IPR002645">
    <property type="entry name" value="STAS_dom"/>
</dbReference>
<feature type="domain" description="STAS" evidence="1">
    <location>
        <begin position="28"/>
        <end position="129"/>
    </location>
</feature>
<dbReference type="InterPro" id="IPR036513">
    <property type="entry name" value="STAS_dom_sf"/>
</dbReference>
<dbReference type="SUPFAM" id="SSF52091">
    <property type="entry name" value="SpoIIaa-like"/>
    <property type="match status" value="1"/>
</dbReference>
<dbReference type="CDD" id="cd07043">
    <property type="entry name" value="STAS_anti-anti-sigma_factors"/>
    <property type="match status" value="1"/>
</dbReference>
<sequence>MVPGRFTHCGTQMNLFSALALHSPHAHLVLKGELDAFSAIRLQDRLDEAVSSGCFSFDVDLDAVSFVDAGGLSLLVRLRNSVMPHGGAVSVVAASGRFRKVARIAGLGHAFDLHLLPDDSAAPRLESVG</sequence>
<dbReference type="EMBL" id="BAABKM010000002">
    <property type="protein sequence ID" value="GAA4701936.1"/>
    <property type="molecule type" value="Genomic_DNA"/>
</dbReference>
<protein>
    <recommendedName>
        <fullName evidence="1">STAS domain-containing protein</fullName>
    </recommendedName>
</protein>
<accession>A0ABP8X6Q8</accession>
<reference evidence="3" key="1">
    <citation type="journal article" date="2019" name="Int. J. Syst. Evol. Microbiol.">
        <title>The Global Catalogue of Microorganisms (GCM) 10K type strain sequencing project: providing services to taxonomists for standard genome sequencing and annotation.</title>
        <authorList>
            <consortium name="The Broad Institute Genomics Platform"/>
            <consortium name="The Broad Institute Genome Sequencing Center for Infectious Disease"/>
            <person name="Wu L."/>
            <person name="Ma J."/>
        </authorList>
    </citation>
    <scope>NUCLEOTIDE SEQUENCE [LARGE SCALE GENOMIC DNA]</scope>
    <source>
        <strain evidence="3">JCM 18531</strain>
    </source>
</reference>
<dbReference type="Proteomes" id="UP001499974">
    <property type="component" value="Unassembled WGS sequence"/>
</dbReference>
<dbReference type="Pfam" id="PF13466">
    <property type="entry name" value="STAS_2"/>
    <property type="match status" value="1"/>
</dbReference>
<comment type="caution">
    <text evidence="2">The sequence shown here is derived from an EMBL/GenBank/DDBJ whole genome shotgun (WGS) entry which is preliminary data.</text>
</comment>
<organism evidence="2 3">
    <name type="scientific">Nocardioides conyzicola</name>
    <dbReference type="NCBI Taxonomy" id="1651781"/>
    <lineage>
        <taxon>Bacteria</taxon>
        <taxon>Bacillati</taxon>
        <taxon>Actinomycetota</taxon>
        <taxon>Actinomycetes</taxon>
        <taxon>Propionibacteriales</taxon>
        <taxon>Nocardioidaceae</taxon>
        <taxon>Nocardioides</taxon>
    </lineage>
</organism>
<evidence type="ECO:0000313" key="2">
    <source>
        <dbReference type="EMBL" id="GAA4701936.1"/>
    </source>
</evidence>
<dbReference type="PANTHER" id="PTHR33495">
    <property type="entry name" value="ANTI-SIGMA FACTOR ANTAGONIST TM_1081-RELATED-RELATED"/>
    <property type="match status" value="1"/>
</dbReference>
<evidence type="ECO:0000259" key="1">
    <source>
        <dbReference type="PROSITE" id="PS50801"/>
    </source>
</evidence>
<keyword evidence="3" id="KW-1185">Reference proteome</keyword>